<feature type="transmembrane region" description="Helical" evidence="8">
    <location>
        <begin position="165"/>
        <end position="187"/>
    </location>
</feature>
<feature type="transmembrane region" description="Helical" evidence="8">
    <location>
        <begin position="12"/>
        <end position="33"/>
    </location>
</feature>
<protein>
    <recommendedName>
        <fullName evidence="8">Ammonium transporter</fullName>
    </recommendedName>
</protein>
<feature type="transmembrane region" description="Helical" evidence="8">
    <location>
        <begin position="282"/>
        <end position="300"/>
    </location>
</feature>
<feature type="transmembrane region" description="Helical" evidence="8">
    <location>
        <begin position="228"/>
        <end position="252"/>
    </location>
</feature>
<evidence type="ECO:0000256" key="1">
    <source>
        <dbReference type="ARBA" id="ARBA00004141"/>
    </source>
</evidence>
<keyword evidence="7 8" id="KW-0924">Ammonia transport</keyword>
<dbReference type="PANTHER" id="PTHR43029">
    <property type="entry name" value="AMMONIUM TRANSPORTER MEP2"/>
    <property type="match status" value="1"/>
</dbReference>
<evidence type="ECO:0000313" key="10">
    <source>
        <dbReference type="EMBL" id="MBZ2166005.1"/>
    </source>
</evidence>
<evidence type="ECO:0000256" key="8">
    <source>
        <dbReference type="RuleBase" id="RU362002"/>
    </source>
</evidence>
<feature type="transmembrane region" description="Helical" evidence="8">
    <location>
        <begin position="199"/>
        <end position="216"/>
    </location>
</feature>
<dbReference type="Pfam" id="PF00909">
    <property type="entry name" value="Ammonium_transp"/>
    <property type="match status" value="1"/>
</dbReference>
<dbReference type="Gene3D" id="1.10.3430.10">
    <property type="entry name" value="Ammonium transporter AmtB like domains"/>
    <property type="match status" value="1"/>
</dbReference>
<name>A0A8T5V2V7_9EURY</name>
<dbReference type="EMBL" id="JAIOUQ010000009">
    <property type="protein sequence ID" value="MBZ2166005.1"/>
    <property type="molecule type" value="Genomic_DNA"/>
</dbReference>
<dbReference type="RefSeq" id="WP_223791589.1">
    <property type="nucleotide sequence ID" value="NZ_JAIOUQ010000009.1"/>
</dbReference>
<comment type="subcellular location">
    <subcellularLocation>
        <location evidence="8">Cell membrane</location>
        <topology evidence="8">Multi-pass membrane protein</topology>
    </subcellularLocation>
    <subcellularLocation>
        <location evidence="1">Membrane</location>
        <topology evidence="1">Multi-pass membrane protein</topology>
    </subcellularLocation>
</comment>
<keyword evidence="6 8" id="KW-0472">Membrane</keyword>
<dbReference type="InterPro" id="IPR001905">
    <property type="entry name" value="Ammonium_transpt"/>
</dbReference>
<dbReference type="PANTHER" id="PTHR43029:SF10">
    <property type="entry name" value="AMMONIUM TRANSPORTER MEP2"/>
    <property type="match status" value="1"/>
</dbReference>
<dbReference type="AlphaFoldDB" id="A0A8T5V2V7"/>
<dbReference type="GO" id="GO:0008519">
    <property type="term" value="F:ammonium channel activity"/>
    <property type="evidence" value="ECO:0007669"/>
    <property type="project" value="InterPro"/>
</dbReference>
<feature type="transmembrane region" description="Helical" evidence="8">
    <location>
        <begin position="312"/>
        <end position="333"/>
    </location>
</feature>
<organism evidence="10 11">
    <name type="scientific">Methanobacterium spitsbergense</name>
    <dbReference type="NCBI Taxonomy" id="2874285"/>
    <lineage>
        <taxon>Archaea</taxon>
        <taxon>Methanobacteriati</taxon>
        <taxon>Methanobacteriota</taxon>
        <taxon>Methanomada group</taxon>
        <taxon>Methanobacteria</taxon>
        <taxon>Methanobacteriales</taxon>
        <taxon>Methanobacteriaceae</taxon>
        <taxon>Methanobacterium</taxon>
    </lineage>
</organism>
<dbReference type="Proteomes" id="UP000825933">
    <property type="component" value="Unassembled WGS sequence"/>
</dbReference>
<feature type="transmembrane region" description="Helical" evidence="8">
    <location>
        <begin position="259"/>
        <end position="276"/>
    </location>
</feature>
<proteinExistence type="inferred from homology"/>
<sequence length="407" mass="42781">MDAILNSGDTAWMLISTALVMLMTIPGVALFYGGLTKKENVLNTIFLSFIAFAITSIIWVIYGYPLAFGADVMGLIGNPINILMNGIDVNALAPLAPTIPLLVYVAFQMTFAAITVALISGAVVERMKFSSWMVFVPAWITLVYIPISHWVWGGGWLAQLGALDFAGGTVVHLNAGVAALALVLLLGKRKDIKLLPHNLGYSVIGAALLWFGWFGFNAGSALSAGGLAGSAFLVTNTATAAALISWVIIDIVKTGKPTVLGAISGAIAGLVAITPAAGFVTVTGAIIIGFLTSIFSYYAISTIKNRFGYDDALDVFGIHGVSGAWGALATGIFAAPFINSLGTGALYGNPGQIVTQLIAIVVVAAYTFIMTIIIAKVIDMTMGLRVEDKEEIEGLDTHLHEESGYRI</sequence>
<evidence type="ECO:0000256" key="3">
    <source>
        <dbReference type="ARBA" id="ARBA00022448"/>
    </source>
</evidence>
<keyword evidence="4 8" id="KW-0812">Transmembrane</keyword>
<keyword evidence="11" id="KW-1185">Reference proteome</keyword>
<keyword evidence="3 8" id="KW-0813">Transport</keyword>
<accession>A0A8T5V2V7</accession>
<comment type="caution">
    <text evidence="10">The sequence shown here is derived from an EMBL/GenBank/DDBJ whole genome shotgun (WGS) entry which is preliminary data.</text>
</comment>
<feature type="transmembrane region" description="Helical" evidence="8">
    <location>
        <begin position="131"/>
        <end position="153"/>
    </location>
</feature>
<dbReference type="PROSITE" id="PS01219">
    <property type="entry name" value="AMMONIUM_TRANSP"/>
    <property type="match status" value="1"/>
</dbReference>
<dbReference type="InterPro" id="IPR029020">
    <property type="entry name" value="Ammonium/urea_transptr"/>
</dbReference>
<evidence type="ECO:0000259" key="9">
    <source>
        <dbReference type="Pfam" id="PF00909"/>
    </source>
</evidence>
<dbReference type="NCBIfam" id="TIGR00836">
    <property type="entry name" value="amt"/>
    <property type="match status" value="1"/>
</dbReference>
<feature type="transmembrane region" description="Helical" evidence="8">
    <location>
        <begin position="101"/>
        <end position="124"/>
    </location>
</feature>
<evidence type="ECO:0000256" key="4">
    <source>
        <dbReference type="ARBA" id="ARBA00022692"/>
    </source>
</evidence>
<evidence type="ECO:0000256" key="2">
    <source>
        <dbReference type="ARBA" id="ARBA00005887"/>
    </source>
</evidence>
<evidence type="ECO:0000313" key="11">
    <source>
        <dbReference type="Proteomes" id="UP000825933"/>
    </source>
</evidence>
<dbReference type="InterPro" id="IPR024041">
    <property type="entry name" value="NH4_transpt_AmtB-like_dom"/>
</dbReference>
<gene>
    <name evidence="10" type="ORF">K8N75_08140</name>
</gene>
<evidence type="ECO:0000256" key="7">
    <source>
        <dbReference type="ARBA" id="ARBA00023177"/>
    </source>
</evidence>
<feature type="domain" description="Ammonium transporter AmtB-like" evidence="9">
    <location>
        <begin position="11"/>
        <end position="405"/>
    </location>
</feature>
<evidence type="ECO:0000256" key="6">
    <source>
        <dbReference type="ARBA" id="ARBA00023136"/>
    </source>
</evidence>
<reference evidence="11" key="1">
    <citation type="journal article" date="2022" name="Microbiol. Resour. Announc.">
        <title>Draft Genome Sequence of a Methanogenic Archaeon from West Spitsbergen Permafrost.</title>
        <authorList>
            <person name="Trubitsyn V."/>
            <person name="Rivkina E."/>
            <person name="Shcherbakova V."/>
        </authorList>
    </citation>
    <scope>NUCLEOTIDE SEQUENCE [LARGE SCALE GENOMIC DNA]</scope>
    <source>
        <strain evidence="11">VT</strain>
    </source>
</reference>
<feature type="transmembrane region" description="Helical" evidence="8">
    <location>
        <begin position="353"/>
        <end position="375"/>
    </location>
</feature>
<feature type="transmembrane region" description="Helical" evidence="8">
    <location>
        <begin position="45"/>
        <end position="64"/>
    </location>
</feature>
<evidence type="ECO:0000256" key="5">
    <source>
        <dbReference type="ARBA" id="ARBA00022989"/>
    </source>
</evidence>
<dbReference type="InterPro" id="IPR018047">
    <property type="entry name" value="Ammonium_transpt_CS"/>
</dbReference>
<comment type="similarity">
    <text evidence="2 8">Belongs to the ammonia transporter channel (TC 1.A.11.2) family.</text>
</comment>
<dbReference type="SUPFAM" id="SSF111352">
    <property type="entry name" value="Ammonium transporter"/>
    <property type="match status" value="1"/>
</dbReference>
<keyword evidence="5 8" id="KW-1133">Transmembrane helix</keyword>
<dbReference type="GO" id="GO:0005886">
    <property type="term" value="C:plasma membrane"/>
    <property type="evidence" value="ECO:0007669"/>
    <property type="project" value="UniProtKB-SubCell"/>
</dbReference>